<dbReference type="InterPro" id="IPR000742">
    <property type="entry name" value="EGF"/>
</dbReference>
<dbReference type="PROSITE" id="PS01186">
    <property type="entry name" value="EGF_2"/>
    <property type="match status" value="1"/>
</dbReference>
<evidence type="ECO:0000259" key="2">
    <source>
        <dbReference type="PROSITE" id="PS01186"/>
    </source>
</evidence>
<protein>
    <recommendedName>
        <fullName evidence="1 2">EGF-like domain-containing protein</fullName>
    </recommendedName>
</protein>
<feature type="domain" description="EGF-like" evidence="1 2">
    <location>
        <begin position="156"/>
        <end position="167"/>
    </location>
</feature>
<name>A0A6J8CWA9_MYTCO</name>
<dbReference type="Proteomes" id="UP000507470">
    <property type="component" value="Unassembled WGS sequence"/>
</dbReference>
<organism evidence="3 4">
    <name type="scientific">Mytilus coruscus</name>
    <name type="common">Sea mussel</name>
    <dbReference type="NCBI Taxonomy" id="42192"/>
    <lineage>
        <taxon>Eukaryota</taxon>
        <taxon>Metazoa</taxon>
        <taxon>Spiralia</taxon>
        <taxon>Lophotrochozoa</taxon>
        <taxon>Mollusca</taxon>
        <taxon>Bivalvia</taxon>
        <taxon>Autobranchia</taxon>
        <taxon>Pteriomorphia</taxon>
        <taxon>Mytilida</taxon>
        <taxon>Mytiloidea</taxon>
        <taxon>Mytilidae</taxon>
        <taxon>Mytilinae</taxon>
        <taxon>Mytilus</taxon>
    </lineage>
</organism>
<dbReference type="PROSITE" id="PS00022">
    <property type="entry name" value="EGF_1"/>
    <property type="match status" value="1"/>
</dbReference>
<evidence type="ECO:0000313" key="3">
    <source>
        <dbReference type="EMBL" id="CAC5399816.1"/>
    </source>
</evidence>
<dbReference type="AlphaFoldDB" id="A0A6J8CWA9"/>
<proteinExistence type="predicted"/>
<sequence>MRKTTLFEDEFGTHSYFATKSVQESVCDRKTILNDACNEQFFSDVIVYRGGGIRDRGGGACSSPENCTNCADGFYGDSGRCLICPSIANCNHRRCTSPSDNYCEYCQYEIKDKPSWRGYTRHFDGEMKQCKKACSWRSDSIRCFPGECTNETIETCSCTPGFGGSQCDTITEETDIFFAEIKLHNPSKEIVTTPVDPSYTGQQPTRFSNKNDLNTAEIEFHGKFMASGTPPAHDPSGENHFVTDFDYGIVYGEMKLEYIIGKKLSNIDYKFYLW</sequence>
<evidence type="ECO:0000259" key="1">
    <source>
        <dbReference type="PROSITE" id="PS00022"/>
    </source>
</evidence>
<reference evidence="3 4" key="1">
    <citation type="submission" date="2020-06" db="EMBL/GenBank/DDBJ databases">
        <authorList>
            <person name="Li R."/>
            <person name="Bekaert M."/>
        </authorList>
    </citation>
    <scope>NUCLEOTIDE SEQUENCE [LARGE SCALE GENOMIC DNA]</scope>
    <source>
        <strain evidence="4">wild</strain>
    </source>
</reference>
<gene>
    <name evidence="3" type="ORF">MCOR_34048</name>
</gene>
<dbReference type="EMBL" id="CACVKT020006098">
    <property type="protein sequence ID" value="CAC5399816.1"/>
    <property type="molecule type" value="Genomic_DNA"/>
</dbReference>
<accession>A0A6J8CWA9</accession>
<dbReference type="OrthoDB" id="6149180at2759"/>
<evidence type="ECO:0000313" key="4">
    <source>
        <dbReference type="Proteomes" id="UP000507470"/>
    </source>
</evidence>
<keyword evidence="4" id="KW-1185">Reference proteome</keyword>